<proteinExistence type="predicted"/>
<reference evidence="1" key="2">
    <citation type="submission" date="2022-06" db="UniProtKB">
        <authorList>
            <consortium name="EnsemblMetazoa"/>
        </authorList>
    </citation>
    <scope>IDENTIFICATION</scope>
    <source>
        <strain evidence="1">PS312</strain>
    </source>
</reference>
<dbReference type="AlphaFoldDB" id="A0A454XQL5"/>
<accession>A0A8R1UFN0</accession>
<gene>
    <name evidence="1" type="primary">WBGene00115327</name>
</gene>
<organism evidence="1 2">
    <name type="scientific">Pristionchus pacificus</name>
    <name type="common">Parasitic nematode worm</name>
    <dbReference type="NCBI Taxonomy" id="54126"/>
    <lineage>
        <taxon>Eukaryota</taxon>
        <taxon>Metazoa</taxon>
        <taxon>Ecdysozoa</taxon>
        <taxon>Nematoda</taxon>
        <taxon>Chromadorea</taxon>
        <taxon>Rhabditida</taxon>
        <taxon>Rhabditina</taxon>
        <taxon>Diplogasteromorpha</taxon>
        <taxon>Diplogasteroidea</taxon>
        <taxon>Neodiplogasteridae</taxon>
        <taxon>Pristionchus</taxon>
    </lineage>
</organism>
<protein>
    <submittedName>
        <fullName evidence="1">Uncharacterized protein</fullName>
    </submittedName>
</protein>
<accession>A0A454XQL5</accession>
<dbReference type="EnsemblMetazoa" id="PPA25773.1">
    <property type="protein sequence ID" value="PPA25773.1"/>
    <property type="gene ID" value="WBGene00115327"/>
</dbReference>
<dbReference type="Proteomes" id="UP000005239">
    <property type="component" value="Unassembled WGS sequence"/>
</dbReference>
<keyword evidence="2" id="KW-1185">Reference proteome</keyword>
<name>A0A454XQL5_PRIPA</name>
<sequence length="119" mass="12959">MVPFSSLGDLANRKNQTTNEKLSLVLKSTHELKIVNGNANANAGPLVLYIVEGSHDGRVFEADGLDFAITEPMFMTVMSARTFTLIQDDDEAALGPVRVTLTGFDGMHDLDCPGIYKKE</sequence>
<evidence type="ECO:0000313" key="2">
    <source>
        <dbReference type="Proteomes" id="UP000005239"/>
    </source>
</evidence>
<reference evidence="2" key="1">
    <citation type="journal article" date="2008" name="Nat. Genet.">
        <title>The Pristionchus pacificus genome provides a unique perspective on nematode lifestyle and parasitism.</title>
        <authorList>
            <person name="Dieterich C."/>
            <person name="Clifton S.W."/>
            <person name="Schuster L.N."/>
            <person name="Chinwalla A."/>
            <person name="Delehaunty K."/>
            <person name="Dinkelacker I."/>
            <person name="Fulton L."/>
            <person name="Fulton R."/>
            <person name="Godfrey J."/>
            <person name="Minx P."/>
            <person name="Mitreva M."/>
            <person name="Roeseler W."/>
            <person name="Tian H."/>
            <person name="Witte H."/>
            <person name="Yang S.P."/>
            <person name="Wilson R.K."/>
            <person name="Sommer R.J."/>
        </authorList>
    </citation>
    <scope>NUCLEOTIDE SEQUENCE [LARGE SCALE GENOMIC DNA]</scope>
    <source>
        <strain evidence="2">PS312</strain>
    </source>
</reference>
<evidence type="ECO:0000313" key="1">
    <source>
        <dbReference type="EnsemblMetazoa" id="PPA25773.1"/>
    </source>
</evidence>